<dbReference type="GeneID" id="24533752"/>
<dbReference type="AlphaFoldDB" id="A0A151L5B7"/>
<dbReference type="KEGG" id="prei:PRSY57_1449200"/>
<dbReference type="EMBL" id="LVLA01000015">
    <property type="protein sequence ID" value="KYN94149.1"/>
    <property type="molecule type" value="Genomic_DNA"/>
</dbReference>
<reference evidence="2 3" key="1">
    <citation type="journal article" date="2016" name="Nat. Commun.">
        <title>Genomes of cryptic chimpanzee Plasmodium species reveal key evolutionary events leading to human malaria.</title>
        <authorList>
            <person name="Sundararaman S.A."/>
            <person name="Plenderleith L.J."/>
            <person name="Liu W."/>
            <person name="Loy D.E."/>
            <person name="Learn G.H."/>
            <person name="Li Y."/>
            <person name="Shaw K.S."/>
            <person name="Ayouba A."/>
            <person name="Peeters M."/>
            <person name="Speede S."/>
            <person name="Shaw G.M."/>
            <person name="Bushman F.D."/>
            <person name="Brisson D."/>
            <person name="Rayner J.C."/>
            <person name="Sharp P.M."/>
            <person name="Hahn B.H."/>
        </authorList>
    </citation>
    <scope>NUCLEOTIDE SEQUENCE [LARGE SCALE GENOMIC DNA]</scope>
    <source>
        <strain evidence="2 3">SY57</strain>
    </source>
</reference>
<accession>A0A151L5B7</accession>
<sequence>MDETIYDDFNTHLHSNINDYINYESYSSDKENEANNDSDNSQKDEQINDINNNINNDNSINNINNINNNNNSINNINNNNNNDDDNNISRNKKKKKKSDEDYKNLKNDNDIKLAVKIAVQVLLNNQPFPVKREDLFYTISIYVPSCNSNIKRKVIIKVLRKHLNNVLALKLLTLSSKTKTEYSLSQNIFYKQHNDLLLSNIDHTIRGFLIYLIPFFNVFHNKLPLNYLLYQLNMAGYKTLKTKEDIIKIITTPTLHSNIVYNNISSNDINEPLDLIIYAKKLSYIEFSNEQYDENSIDGFYIIPTLRFQYEINMKAYINQLMNMPHKKYQLKDMYVLFDEKYFVDINYDNL</sequence>
<evidence type="ECO:0000313" key="2">
    <source>
        <dbReference type="EMBL" id="KYN94149.1"/>
    </source>
</evidence>
<dbReference type="Proteomes" id="UP000076359">
    <property type="component" value="Chromosome 14"/>
</dbReference>
<feature type="region of interest" description="Disordered" evidence="1">
    <location>
        <begin position="74"/>
        <end position="103"/>
    </location>
</feature>
<feature type="compositionally biased region" description="Low complexity" evidence="1">
    <location>
        <begin position="48"/>
        <end position="58"/>
    </location>
</feature>
<organism evidence="2 3">
    <name type="scientific">Plasmodium reichenowi</name>
    <dbReference type="NCBI Taxonomy" id="5854"/>
    <lineage>
        <taxon>Eukaryota</taxon>
        <taxon>Sar</taxon>
        <taxon>Alveolata</taxon>
        <taxon>Apicomplexa</taxon>
        <taxon>Aconoidasida</taxon>
        <taxon>Haemosporida</taxon>
        <taxon>Plasmodiidae</taxon>
        <taxon>Plasmodium</taxon>
        <taxon>Plasmodium (Laverania)</taxon>
    </lineage>
</organism>
<evidence type="ECO:0000313" key="3">
    <source>
        <dbReference type="Proteomes" id="UP000076359"/>
    </source>
</evidence>
<proteinExistence type="predicted"/>
<dbReference type="RefSeq" id="XP_012765542.2">
    <property type="nucleotide sequence ID" value="XM_012910088.2"/>
</dbReference>
<gene>
    <name evidence="2" type="ORF">PRSY57_1449200</name>
</gene>
<dbReference type="VEuPathDB" id="PlasmoDB:PRCDC_1449200"/>
<evidence type="ECO:0000256" key="1">
    <source>
        <dbReference type="SAM" id="MobiDB-lite"/>
    </source>
</evidence>
<comment type="caution">
    <text evidence="2">The sequence shown here is derived from an EMBL/GenBank/DDBJ whole genome shotgun (WGS) entry which is preliminary data.</text>
</comment>
<dbReference type="VEuPathDB" id="PlasmoDB:PRG01_1449900"/>
<name>A0A151L5B7_PLARE</name>
<protein>
    <submittedName>
        <fullName evidence="2">Uncharacterized protein</fullName>
    </submittedName>
</protein>
<feature type="region of interest" description="Disordered" evidence="1">
    <location>
        <begin position="28"/>
        <end position="58"/>
    </location>
</feature>